<dbReference type="PANTHER" id="PTHR43861">
    <property type="entry name" value="TRANS-ACONITATE 2-METHYLTRANSFERASE-RELATED"/>
    <property type="match status" value="1"/>
</dbReference>
<accession>A0ABV1K7N7</accession>
<dbReference type="EC" id="2.1.-.-" evidence="4"/>
<dbReference type="Gene3D" id="3.40.50.150">
    <property type="entry name" value="Vaccinia Virus protein VP39"/>
    <property type="match status" value="1"/>
</dbReference>
<dbReference type="EMBL" id="JBEDNQ010000002">
    <property type="protein sequence ID" value="MEQ3550176.1"/>
    <property type="molecule type" value="Genomic_DNA"/>
</dbReference>
<name>A0ABV1K7N7_9PSEU</name>
<keyword evidence="2 4" id="KW-0808">Transferase</keyword>
<dbReference type="InterPro" id="IPR041698">
    <property type="entry name" value="Methyltransf_25"/>
</dbReference>
<keyword evidence="1 4" id="KW-0489">Methyltransferase</keyword>
<keyword evidence="5" id="KW-1185">Reference proteome</keyword>
<feature type="domain" description="Methyltransferase" evidence="3">
    <location>
        <begin position="43"/>
        <end position="133"/>
    </location>
</feature>
<comment type="caution">
    <text evidence="4">The sequence shown here is derived from an EMBL/GenBank/DDBJ whole genome shotgun (WGS) entry which is preliminary data.</text>
</comment>
<evidence type="ECO:0000313" key="5">
    <source>
        <dbReference type="Proteomes" id="UP001494902"/>
    </source>
</evidence>
<gene>
    <name evidence="4" type="ORF">WIS52_06795</name>
</gene>
<dbReference type="Gene3D" id="2.20.130.10">
    <property type="entry name" value="CAC2371-like domains"/>
    <property type="match status" value="1"/>
</dbReference>
<evidence type="ECO:0000313" key="4">
    <source>
        <dbReference type="EMBL" id="MEQ3550176.1"/>
    </source>
</evidence>
<evidence type="ECO:0000256" key="1">
    <source>
        <dbReference type="ARBA" id="ARBA00022603"/>
    </source>
</evidence>
<proteinExistence type="predicted"/>
<dbReference type="Proteomes" id="UP001494902">
    <property type="component" value="Unassembled WGS sequence"/>
</dbReference>
<dbReference type="CDD" id="cd02440">
    <property type="entry name" value="AdoMet_MTases"/>
    <property type="match status" value="1"/>
</dbReference>
<dbReference type="SUPFAM" id="SSF53335">
    <property type="entry name" value="S-adenosyl-L-methionine-dependent methyltransferases"/>
    <property type="match status" value="1"/>
</dbReference>
<dbReference type="GO" id="GO:0032259">
    <property type="term" value="P:methylation"/>
    <property type="evidence" value="ECO:0007669"/>
    <property type="project" value="UniProtKB-KW"/>
</dbReference>
<dbReference type="GO" id="GO:0008168">
    <property type="term" value="F:methyltransferase activity"/>
    <property type="evidence" value="ECO:0007669"/>
    <property type="project" value="UniProtKB-KW"/>
</dbReference>
<dbReference type="RefSeq" id="WP_349297256.1">
    <property type="nucleotide sequence ID" value="NZ_JBEDNQ010000002.1"/>
</dbReference>
<organism evidence="4 5">
    <name type="scientific">Pseudonocardia nematodicida</name>
    <dbReference type="NCBI Taxonomy" id="1206997"/>
    <lineage>
        <taxon>Bacteria</taxon>
        <taxon>Bacillati</taxon>
        <taxon>Actinomycetota</taxon>
        <taxon>Actinomycetes</taxon>
        <taxon>Pseudonocardiales</taxon>
        <taxon>Pseudonocardiaceae</taxon>
        <taxon>Pseudonocardia</taxon>
    </lineage>
</organism>
<dbReference type="PANTHER" id="PTHR43861:SF1">
    <property type="entry name" value="TRANS-ACONITATE 2-METHYLTRANSFERASE"/>
    <property type="match status" value="1"/>
</dbReference>
<evidence type="ECO:0000259" key="3">
    <source>
        <dbReference type="Pfam" id="PF13649"/>
    </source>
</evidence>
<evidence type="ECO:0000256" key="2">
    <source>
        <dbReference type="ARBA" id="ARBA00022679"/>
    </source>
</evidence>
<dbReference type="InterPro" id="IPR029063">
    <property type="entry name" value="SAM-dependent_MTases_sf"/>
</dbReference>
<reference evidence="4 5" key="1">
    <citation type="submission" date="2024-03" db="EMBL/GenBank/DDBJ databases">
        <title>Draft genome sequence of Pseudonocardia nematodicida JCM 31783.</title>
        <authorList>
            <person name="Butdee W."/>
            <person name="Duangmal K."/>
        </authorList>
    </citation>
    <scope>NUCLEOTIDE SEQUENCE [LARGE SCALE GENOMIC DNA]</scope>
    <source>
        <strain evidence="4 5">JCM 31783</strain>
    </source>
</reference>
<protein>
    <submittedName>
        <fullName evidence="4">Class I SAM-dependent methyltransferase</fullName>
        <ecNumber evidence="4">2.1.-.-</ecNumber>
    </submittedName>
</protein>
<sequence length="239" mass="26413">MFTRNHADVYETIYRSRGKDWEAEAREVLGHIHAARPDTRSLLDVACGTGIHLQQFGKFVEHCEGVEIAEPMIEMAAERVPGVPLHRGDMRSFDLGRTFDAVTCMFCSIGYLDTVDDMRDAVATMAAHLSPGGVLAIEPWWFPEKFIDGYVAGDVSRAPDRTITRLSHSTLVGGKTRMELRFVIGEASGITEFTEIELLSLWTEQDYLTAFDDAGCPARYLPGGPTGRGLFVGVRAGVR</sequence>
<dbReference type="Pfam" id="PF13649">
    <property type="entry name" value="Methyltransf_25"/>
    <property type="match status" value="1"/>
</dbReference>